<feature type="compositionally biased region" description="Polar residues" evidence="2">
    <location>
        <begin position="191"/>
        <end position="200"/>
    </location>
</feature>
<dbReference type="RefSeq" id="WP_184313340.1">
    <property type="nucleotide sequence ID" value="NZ_JACHEN010000044.1"/>
</dbReference>
<evidence type="ECO:0000256" key="2">
    <source>
        <dbReference type="SAM" id="MobiDB-lite"/>
    </source>
</evidence>
<dbReference type="Proteomes" id="UP000579281">
    <property type="component" value="Unassembled WGS sequence"/>
</dbReference>
<comment type="caution">
    <text evidence="3">The sequence shown here is derived from an EMBL/GenBank/DDBJ whole genome shotgun (WGS) entry which is preliminary data.</text>
</comment>
<dbReference type="EMBL" id="JACHEN010000044">
    <property type="protein sequence ID" value="MBB6218667.1"/>
    <property type="molecule type" value="Genomic_DNA"/>
</dbReference>
<sequence>MKKPFMMNLQLFTEKTLKDLLGEELYNQVIQKAGDTKIDIVSNGNWIPKDKFNQLNEENKDLKSQLTDRDKQLKDLEGKAKGNEELEKQIKDLQEQNKQTTKGFETKIKELSITNAVKLALAGQVHDTDLVAGLLDKAKIELDESGNLKGGLEEQIKTLKESKSFLFTEKQDPQQTKFKGIEPQDGKDPNKQTQPGDFNNLQDAVKAYFEGGK</sequence>
<accession>A0A841KZ79</accession>
<dbReference type="AlphaFoldDB" id="A0A841KZ79"/>
<dbReference type="Pfam" id="PF06810">
    <property type="entry name" value="Phage_scaffold"/>
    <property type="match status" value="1"/>
</dbReference>
<gene>
    <name evidence="3" type="ORF">HNQ80_004841</name>
</gene>
<protein>
    <submittedName>
        <fullName evidence="3">Vacuolar-type H+-ATPase subunit I/STV1</fullName>
    </submittedName>
</protein>
<name>A0A841KZ79_9FIRM</name>
<feature type="coiled-coil region" evidence="1">
    <location>
        <begin position="52"/>
        <end position="103"/>
    </location>
</feature>
<dbReference type="InterPro" id="IPR009636">
    <property type="entry name" value="SCAF"/>
</dbReference>
<proteinExistence type="predicted"/>
<reference evidence="3 4" key="1">
    <citation type="submission" date="2020-08" db="EMBL/GenBank/DDBJ databases">
        <title>Genomic Encyclopedia of Type Strains, Phase IV (KMG-IV): sequencing the most valuable type-strain genomes for metagenomic binning, comparative biology and taxonomic classification.</title>
        <authorList>
            <person name="Goeker M."/>
        </authorList>
    </citation>
    <scope>NUCLEOTIDE SEQUENCE [LARGE SCALE GENOMIC DNA]</scope>
    <source>
        <strain evidence="3 4">DSM 103526</strain>
    </source>
</reference>
<evidence type="ECO:0000313" key="4">
    <source>
        <dbReference type="Proteomes" id="UP000579281"/>
    </source>
</evidence>
<keyword evidence="1" id="KW-0175">Coiled coil</keyword>
<evidence type="ECO:0000256" key="1">
    <source>
        <dbReference type="SAM" id="Coils"/>
    </source>
</evidence>
<feature type="compositionally biased region" description="Basic and acidic residues" evidence="2">
    <location>
        <begin position="179"/>
        <end position="190"/>
    </location>
</feature>
<feature type="region of interest" description="Disordered" evidence="2">
    <location>
        <begin position="168"/>
        <end position="200"/>
    </location>
</feature>
<organism evidence="3 4">
    <name type="scientific">Anaerosolibacter carboniphilus</name>
    <dbReference type="NCBI Taxonomy" id="1417629"/>
    <lineage>
        <taxon>Bacteria</taxon>
        <taxon>Bacillati</taxon>
        <taxon>Bacillota</taxon>
        <taxon>Clostridia</taxon>
        <taxon>Peptostreptococcales</taxon>
        <taxon>Thermotaleaceae</taxon>
        <taxon>Anaerosolibacter</taxon>
    </lineage>
</organism>
<keyword evidence="4" id="KW-1185">Reference proteome</keyword>
<evidence type="ECO:0000313" key="3">
    <source>
        <dbReference type="EMBL" id="MBB6218667.1"/>
    </source>
</evidence>